<keyword evidence="1" id="KW-0812">Transmembrane</keyword>
<dbReference type="InterPro" id="IPR010390">
    <property type="entry name" value="ABC-2_transporter-like"/>
</dbReference>
<dbReference type="STRING" id="398512.Bccel_2457"/>
<reference evidence="3" key="1">
    <citation type="submission" date="2015-07" db="EMBL/GenBank/DDBJ databases">
        <title>Near-Complete Genome Sequence of the Cellulolytic Bacterium Bacteroides (Pseudobacteroides) cellulosolvens ATCC 35603.</title>
        <authorList>
            <person name="Dassa B."/>
            <person name="Utturkar S.M."/>
            <person name="Klingeman D.M."/>
            <person name="Hurt R.A."/>
            <person name="Keller M."/>
            <person name="Xu J."/>
            <person name="Reddy Y.H.K."/>
            <person name="Borovok I."/>
            <person name="Grinberg I.R."/>
            <person name="Lamed R."/>
            <person name="Zhivin O."/>
            <person name="Bayer E.A."/>
            <person name="Brown S.D."/>
        </authorList>
    </citation>
    <scope>NUCLEOTIDE SEQUENCE [LARGE SCALE GENOMIC DNA]</scope>
    <source>
        <strain evidence="3">DSM 2933</strain>
    </source>
</reference>
<evidence type="ECO:0008006" key="4">
    <source>
        <dbReference type="Google" id="ProtNLM"/>
    </source>
</evidence>
<accession>A0A0L6JN35</accession>
<feature type="transmembrane region" description="Helical" evidence="1">
    <location>
        <begin position="180"/>
        <end position="197"/>
    </location>
</feature>
<comment type="caution">
    <text evidence="2">The sequence shown here is derived from an EMBL/GenBank/DDBJ whole genome shotgun (WGS) entry which is preliminary data.</text>
</comment>
<organism evidence="2 3">
    <name type="scientific">Pseudobacteroides cellulosolvens ATCC 35603 = DSM 2933</name>
    <dbReference type="NCBI Taxonomy" id="398512"/>
    <lineage>
        <taxon>Bacteria</taxon>
        <taxon>Bacillati</taxon>
        <taxon>Bacillota</taxon>
        <taxon>Clostridia</taxon>
        <taxon>Eubacteriales</taxon>
        <taxon>Oscillospiraceae</taxon>
        <taxon>Pseudobacteroides</taxon>
    </lineage>
</organism>
<evidence type="ECO:0000256" key="1">
    <source>
        <dbReference type="SAM" id="Phobius"/>
    </source>
</evidence>
<dbReference type="Pfam" id="PF06182">
    <property type="entry name" value="ABC2_membrane_6"/>
    <property type="match status" value="1"/>
</dbReference>
<dbReference type="Proteomes" id="UP000036923">
    <property type="component" value="Unassembled WGS sequence"/>
</dbReference>
<dbReference type="AlphaFoldDB" id="A0A0L6JN35"/>
<gene>
    <name evidence="2" type="ORF">Bccel_2457</name>
</gene>
<dbReference type="PANTHER" id="PTHR36832:SF1">
    <property type="entry name" value="SLR1174 PROTEIN"/>
    <property type="match status" value="1"/>
</dbReference>
<dbReference type="eggNOG" id="COG4587">
    <property type="taxonomic scope" value="Bacteria"/>
</dbReference>
<dbReference type="PANTHER" id="PTHR36832">
    <property type="entry name" value="SLR1174 PROTEIN-RELATED"/>
    <property type="match status" value="1"/>
</dbReference>
<feature type="transmembrane region" description="Helical" evidence="1">
    <location>
        <begin position="20"/>
        <end position="40"/>
    </location>
</feature>
<feature type="transmembrane region" description="Helical" evidence="1">
    <location>
        <begin position="102"/>
        <end position="131"/>
    </location>
</feature>
<feature type="transmembrane region" description="Helical" evidence="1">
    <location>
        <begin position="234"/>
        <end position="252"/>
    </location>
</feature>
<sequence length="264" mass="30218">MKKYFVVTRKVFLTITVFRFNFLFSIVSNMVYITIIYFLWSSIYGSGAKSLNGMTFNQVFVYLALASTIFSLFTTFVEWGMSREVIEGSIVMHFIKPIDLMMYKLFECLGYVLLKFVTITVPTVLVILFVFKPDMPVGLNLLIFPVSIILSYLIMFNIDFLVGLICFYNESTWGMSSAKDSIVMLLSGAVIPISFFPETLKTIVNFLPFQAIYNIPLNTLISNKSGISDYINNFLVQIFWILLLFAINRLFYRKAVKVITVNGG</sequence>
<keyword evidence="3" id="KW-1185">Reference proteome</keyword>
<feature type="transmembrane region" description="Helical" evidence="1">
    <location>
        <begin position="60"/>
        <end position="81"/>
    </location>
</feature>
<keyword evidence="1" id="KW-1133">Transmembrane helix</keyword>
<evidence type="ECO:0000313" key="2">
    <source>
        <dbReference type="EMBL" id="KNY27189.1"/>
    </source>
</evidence>
<protein>
    <recommendedName>
        <fullName evidence="4">ABC-2 type transporter</fullName>
    </recommendedName>
</protein>
<dbReference type="RefSeq" id="WP_036944493.1">
    <property type="nucleotide sequence ID" value="NZ_JQKC01000029.1"/>
</dbReference>
<dbReference type="OrthoDB" id="8582979at2"/>
<feature type="transmembrane region" description="Helical" evidence="1">
    <location>
        <begin position="143"/>
        <end position="168"/>
    </location>
</feature>
<dbReference type="EMBL" id="LGTC01000001">
    <property type="protein sequence ID" value="KNY27189.1"/>
    <property type="molecule type" value="Genomic_DNA"/>
</dbReference>
<name>A0A0L6JN35_9FIRM</name>
<keyword evidence="1" id="KW-0472">Membrane</keyword>
<evidence type="ECO:0000313" key="3">
    <source>
        <dbReference type="Proteomes" id="UP000036923"/>
    </source>
</evidence>
<proteinExistence type="predicted"/>